<accession>T0QSN6</accession>
<dbReference type="AlphaFoldDB" id="T0QSN6"/>
<reference evidence="2 3" key="1">
    <citation type="submission" date="2012-04" db="EMBL/GenBank/DDBJ databases">
        <title>The Genome Sequence of Saprolegnia declina VS20.</title>
        <authorList>
            <consortium name="The Broad Institute Genome Sequencing Platform"/>
            <person name="Russ C."/>
            <person name="Nusbaum C."/>
            <person name="Tyler B."/>
            <person name="van West P."/>
            <person name="Dieguez-Uribeondo J."/>
            <person name="de Bruijn I."/>
            <person name="Tripathy S."/>
            <person name="Jiang R."/>
            <person name="Young S.K."/>
            <person name="Zeng Q."/>
            <person name="Gargeya S."/>
            <person name="Fitzgerald M."/>
            <person name="Haas B."/>
            <person name="Abouelleil A."/>
            <person name="Alvarado L."/>
            <person name="Arachchi H.M."/>
            <person name="Berlin A."/>
            <person name="Chapman S.B."/>
            <person name="Goldberg J."/>
            <person name="Griggs A."/>
            <person name="Gujja S."/>
            <person name="Hansen M."/>
            <person name="Howarth C."/>
            <person name="Imamovic A."/>
            <person name="Larimer J."/>
            <person name="McCowen C."/>
            <person name="Montmayeur A."/>
            <person name="Murphy C."/>
            <person name="Neiman D."/>
            <person name="Pearson M."/>
            <person name="Priest M."/>
            <person name="Roberts A."/>
            <person name="Saif S."/>
            <person name="Shea T."/>
            <person name="Sisk P."/>
            <person name="Sykes S."/>
            <person name="Wortman J."/>
            <person name="Nusbaum C."/>
            <person name="Birren B."/>
        </authorList>
    </citation>
    <scope>NUCLEOTIDE SEQUENCE [LARGE SCALE GENOMIC DNA]</scope>
    <source>
        <strain evidence="2 3">VS20</strain>
    </source>
</reference>
<dbReference type="Proteomes" id="UP000030762">
    <property type="component" value="Unassembled WGS sequence"/>
</dbReference>
<name>T0QSN6_SAPDV</name>
<evidence type="ECO:0000313" key="3">
    <source>
        <dbReference type="Proteomes" id="UP000030762"/>
    </source>
</evidence>
<gene>
    <name evidence="2" type="ORF">SDRG_05813</name>
</gene>
<sequence length="152" mass="16860">MAMHAEPAPAAGQALPNGTHGDLPLPGFANDDPVPHARLDDDIQDNADDDVKDDADADDDVKDDADADDVQDDSDADDVQDDSDDDDVQDDSDDDDVQDDSDDDALIRRRRHRRPRSPSPEIARRLRRRVMPEERAGFSIGGIVNCIRNWFQ</sequence>
<dbReference type="GeneID" id="19946540"/>
<dbReference type="EMBL" id="JH767146">
    <property type="protein sequence ID" value="EQC36995.1"/>
    <property type="molecule type" value="Genomic_DNA"/>
</dbReference>
<evidence type="ECO:0000313" key="2">
    <source>
        <dbReference type="EMBL" id="EQC36995.1"/>
    </source>
</evidence>
<proteinExistence type="predicted"/>
<dbReference type="VEuPathDB" id="FungiDB:SDRG_05813"/>
<dbReference type="RefSeq" id="XP_008609776.1">
    <property type="nucleotide sequence ID" value="XM_008611554.1"/>
</dbReference>
<keyword evidence="3" id="KW-1185">Reference proteome</keyword>
<evidence type="ECO:0000256" key="1">
    <source>
        <dbReference type="SAM" id="MobiDB-lite"/>
    </source>
</evidence>
<dbReference type="InParanoid" id="T0QSN6"/>
<feature type="compositionally biased region" description="Acidic residues" evidence="1">
    <location>
        <begin position="42"/>
        <end position="104"/>
    </location>
</feature>
<feature type="region of interest" description="Disordered" evidence="1">
    <location>
        <begin position="1"/>
        <end position="130"/>
    </location>
</feature>
<protein>
    <submittedName>
        <fullName evidence="2">Uncharacterized protein</fullName>
    </submittedName>
</protein>
<organism evidence="2 3">
    <name type="scientific">Saprolegnia diclina (strain VS20)</name>
    <dbReference type="NCBI Taxonomy" id="1156394"/>
    <lineage>
        <taxon>Eukaryota</taxon>
        <taxon>Sar</taxon>
        <taxon>Stramenopiles</taxon>
        <taxon>Oomycota</taxon>
        <taxon>Saprolegniomycetes</taxon>
        <taxon>Saprolegniales</taxon>
        <taxon>Saprolegniaceae</taxon>
        <taxon>Saprolegnia</taxon>
    </lineage>
</organism>